<dbReference type="SMART" id="SM00558">
    <property type="entry name" value="JmjC"/>
    <property type="match status" value="1"/>
</dbReference>
<keyword evidence="4" id="KW-1185">Reference proteome</keyword>
<proteinExistence type="predicted"/>
<feature type="compositionally biased region" description="Polar residues" evidence="1">
    <location>
        <begin position="747"/>
        <end position="756"/>
    </location>
</feature>
<name>A0A5C3LBU4_COPMA</name>
<sequence>MRSSWLWSPATLKMVEVQAQALVRDPPLRGDDQFDFHGQPRAVTFPTSNNHKPLDANAGKTTRRMEQTQASRPSISTADWDTDYVLGYSSNFKAIKRVKATSSASIVEQEIKNCEATGIPLIVEDWHKHKKWPKDMFTLDFFQKNSLPAISVRNIHDWKDSKMPLQEFIQASREAPPLIAQDEKRRLYGKDAECPAEWSRWIKEANVIPEMLHWNGSNDYFRYRPKNARVETLMCYLGIGDTFTPAHKDLCASSGHNLMCYTENGGSAYWFMTQSSDAAAAADFFQSLKQELDHETHVVTLKELSRAPFPVYVTEQRLGDLVLVPPRSCHQVVNNGGISLKTSWSRMTLKGLLTAYYHELPIYQRVCRLETYRVKSTIFCALRNQTKELEQFKPSNNLPKASKRPRRSLDVGNINLNPQTITDLKASAIIESVKTLLGILRDIMAQEHGDDKIKCVEETVRELDGEQAMENRTVCDFCGGDIFQAFFECGKACKGVEESPEYPAGPYTICPACYADGRSCRCITMVPRQVFPRSELLRVVNHATQVLKEFHPDWKEAELNSDYSVFRAACKLMTTRNKFVCHYDKGLAWALNCKACHHSRCFKHLLDKGKMHAVEAVSIWAEDSSRGHKTYHKYHREAEEQYDEYNDAIVVSQKTGSQGPIDMLRVYNALKYRTCRPWCHSSSVEGFYDVYVQDCSEEQFDDIKSDASELSENSTHMSTLSPCPSDVSLPWNGVMGGDQDSPPRANETASSRARSFRTQGDLLLSGEEEAAAPPLPTPNSRMVMAYVEVPKAPYSLEFRTRKRPYNDTTTEDVSSKVGPPKQKKQKALVLEQPDTPGTDPQTPVEIAPSRSNKAKAVVKQGNKDNAHAQPHTPSDSAPLTTLSSSSARQTHRFKSGLVVTLLNSPAPSPIPQPLFKTPPPPSSHISPAFRPAGKQKIQKGAIETDIGLSLADVMNNAFQSNSRGPESTTMPRGTATRPLSGKVAFQQPVPSSSSSSSSSLGQPQQDHRSERKSPDAFRQDELAQLAALDPEVLVDRITEQVLSKIASRGHTQDGIPSIDRAPATPSQPARLVSQEPIIQRKPTPTPPRHPRNWPGPSHRLPPSTTSQQPQRLNQSSPSQRSPHSPYQSGHRHLPIPSGSRQQHTSARGTYNGSRFYRNDTRSYTRADNDRGRGHHNSRDARGVWSYTRGMRPSDQRRRDTRSTFDDRRTPERRYPPEKSNNSSPRTKQRQDFRREVRRLEPVVGHREGRCEDVRRNDDRKRKRSPSPADEKFARPAATRSREPQGHSRTRTTSGTQGSETAVEDFPQRMEEANPQVWEDGYELDELDYPSPKPRSLFASEQSVSPASLNSQVAPLLVRPRSQ</sequence>
<feature type="compositionally biased region" description="Low complexity" evidence="1">
    <location>
        <begin position="1114"/>
        <end position="1128"/>
    </location>
</feature>
<accession>A0A5C3LBU4</accession>
<feature type="region of interest" description="Disordered" evidence="1">
    <location>
        <begin position="984"/>
        <end position="1015"/>
    </location>
</feature>
<feature type="region of interest" description="Disordered" evidence="1">
    <location>
        <begin position="1045"/>
        <end position="1362"/>
    </location>
</feature>
<feature type="domain" description="JmjC" evidence="2">
    <location>
        <begin position="197"/>
        <end position="363"/>
    </location>
</feature>
<dbReference type="Gene3D" id="2.60.120.650">
    <property type="entry name" value="Cupin"/>
    <property type="match status" value="1"/>
</dbReference>
<evidence type="ECO:0000313" key="4">
    <source>
        <dbReference type="Proteomes" id="UP000307440"/>
    </source>
</evidence>
<protein>
    <recommendedName>
        <fullName evidence="2">JmjC domain-containing protein</fullName>
    </recommendedName>
</protein>
<dbReference type="STRING" id="230819.A0A5C3LBU4"/>
<feature type="compositionally biased region" description="Pro residues" evidence="1">
    <location>
        <begin position="909"/>
        <end position="922"/>
    </location>
</feature>
<feature type="compositionally biased region" description="Basic and acidic residues" evidence="1">
    <location>
        <begin position="1005"/>
        <end position="1015"/>
    </location>
</feature>
<dbReference type="Proteomes" id="UP000307440">
    <property type="component" value="Unassembled WGS sequence"/>
</dbReference>
<feature type="region of interest" description="Disordered" evidence="1">
    <location>
        <begin position="42"/>
        <end position="74"/>
    </location>
</feature>
<feature type="compositionally biased region" description="Basic and acidic residues" evidence="1">
    <location>
        <begin position="1268"/>
        <end position="1285"/>
    </location>
</feature>
<gene>
    <name evidence="3" type="ORF">FA15DRAFT_609251</name>
</gene>
<dbReference type="EMBL" id="ML210147">
    <property type="protein sequence ID" value="TFK30125.1"/>
    <property type="molecule type" value="Genomic_DNA"/>
</dbReference>
<feature type="compositionally biased region" description="Low complexity" evidence="1">
    <location>
        <begin position="832"/>
        <end position="843"/>
    </location>
</feature>
<dbReference type="SUPFAM" id="SSF51197">
    <property type="entry name" value="Clavaminate synthase-like"/>
    <property type="match status" value="1"/>
</dbReference>
<feature type="compositionally biased region" description="Polar residues" evidence="1">
    <location>
        <begin position="1138"/>
        <end position="1152"/>
    </location>
</feature>
<reference evidence="3 4" key="1">
    <citation type="journal article" date="2019" name="Nat. Ecol. Evol.">
        <title>Megaphylogeny resolves global patterns of mushroom evolution.</title>
        <authorList>
            <person name="Varga T."/>
            <person name="Krizsan K."/>
            <person name="Foldi C."/>
            <person name="Dima B."/>
            <person name="Sanchez-Garcia M."/>
            <person name="Sanchez-Ramirez S."/>
            <person name="Szollosi G.J."/>
            <person name="Szarkandi J.G."/>
            <person name="Papp V."/>
            <person name="Albert L."/>
            <person name="Andreopoulos W."/>
            <person name="Angelini C."/>
            <person name="Antonin V."/>
            <person name="Barry K.W."/>
            <person name="Bougher N.L."/>
            <person name="Buchanan P."/>
            <person name="Buyck B."/>
            <person name="Bense V."/>
            <person name="Catcheside P."/>
            <person name="Chovatia M."/>
            <person name="Cooper J."/>
            <person name="Damon W."/>
            <person name="Desjardin D."/>
            <person name="Finy P."/>
            <person name="Geml J."/>
            <person name="Haridas S."/>
            <person name="Hughes K."/>
            <person name="Justo A."/>
            <person name="Karasinski D."/>
            <person name="Kautmanova I."/>
            <person name="Kiss B."/>
            <person name="Kocsube S."/>
            <person name="Kotiranta H."/>
            <person name="LaButti K.M."/>
            <person name="Lechner B.E."/>
            <person name="Liimatainen K."/>
            <person name="Lipzen A."/>
            <person name="Lukacs Z."/>
            <person name="Mihaltcheva S."/>
            <person name="Morgado L.N."/>
            <person name="Niskanen T."/>
            <person name="Noordeloos M.E."/>
            <person name="Ohm R.A."/>
            <person name="Ortiz-Santana B."/>
            <person name="Ovrebo C."/>
            <person name="Racz N."/>
            <person name="Riley R."/>
            <person name="Savchenko A."/>
            <person name="Shiryaev A."/>
            <person name="Soop K."/>
            <person name="Spirin V."/>
            <person name="Szebenyi C."/>
            <person name="Tomsovsky M."/>
            <person name="Tulloss R.E."/>
            <person name="Uehling J."/>
            <person name="Grigoriev I.V."/>
            <person name="Vagvolgyi C."/>
            <person name="Papp T."/>
            <person name="Martin F.M."/>
            <person name="Miettinen O."/>
            <person name="Hibbett D.S."/>
            <person name="Nagy L.G."/>
        </authorList>
    </citation>
    <scope>NUCLEOTIDE SEQUENCE [LARGE SCALE GENOMIC DNA]</scope>
    <source>
        <strain evidence="3 4">CBS 121175</strain>
    </source>
</reference>
<feature type="region of interest" description="Disordered" evidence="1">
    <location>
        <begin position="958"/>
        <end position="977"/>
    </location>
</feature>
<feature type="region of interest" description="Disordered" evidence="1">
    <location>
        <begin position="909"/>
        <end position="931"/>
    </location>
</feature>
<feature type="compositionally biased region" description="Basic and acidic residues" evidence="1">
    <location>
        <begin position="1156"/>
        <end position="1181"/>
    </location>
</feature>
<feature type="compositionally biased region" description="Polar residues" evidence="1">
    <location>
        <begin position="1338"/>
        <end position="1352"/>
    </location>
</feature>
<feature type="region of interest" description="Disordered" evidence="1">
    <location>
        <begin position="729"/>
        <end position="756"/>
    </location>
</feature>
<feature type="compositionally biased region" description="Basic and acidic residues" evidence="1">
    <location>
        <begin position="1191"/>
        <end position="1216"/>
    </location>
</feature>
<organism evidence="3 4">
    <name type="scientific">Coprinopsis marcescibilis</name>
    <name type="common">Agaric fungus</name>
    <name type="synonym">Psathyrella marcescibilis</name>
    <dbReference type="NCBI Taxonomy" id="230819"/>
    <lineage>
        <taxon>Eukaryota</taxon>
        <taxon>Fungi</taxon>
        <taxon>Dikarya</taxon>
        <taxon>Basidiomycota</taxon>
        <taxon>Agaricomycotina</taxon>
        <taxon>Agaricomycetes</taxon>
        <taxon>Agaricomycetidae</taxon>
        <taxon>Agaricales</taxon>
        <taxon>Agaricineae</taxon>
        <taxon>Psathyrellaceae</taxon>
        <taxon>Coprinopsis</taxon>
    </lineage>
</organism>
<feature type="compositionally biased region" description="Polar residues" evidence="1">
    <location>
        <begin position="1102"/>
        <end position="1113"/>
    </location>
</feature>
<feature type="compositionally biased region" description="Basic and acidic residues" evidence="1">
    <location>
        <begin position="1228"/>
        <end position="1259"/>
    </location>
</feature>
<feature type="compositionally biased region" description="Polar residues" evidence="1">
    <location>
        <begin position="958"/>
        <end position="971"/>
    </location>
</feature>
<feature type="compositionally biased region" description="Low complexity" evidence="1">
    <location>
        <begin position="873"/>
        <end position="887"/>
    </location>
</feature>
<dbReference type="Pfam" id="PF02373">
    <property type="entry name" value="JmjC"/>
    <property type="match status" value="1"/>
</dbReference>
<feature type="region of interest" description="Disordered" evidence="1">
    <location>
        <begin position="798"/>
        <end position="888"/>
    </location>
</feature>
<dbReference type="PROSITE" id="PS51184">
    <property type="entry name" value="JMJC"/>
    <property type="match status" value="1"/>
</dbReference>
<dbReference type="OrthoDB" id="298344at2759"/>
<feature type="compositionally biased region" description="Low complexity" evidence="1">
    <location>
        <begin position="1290"/>
        <end position="1300"/>
    </location>
</feature>
<evidence type="ECO:0000259" key="2">
    <source>
        <dbReference type="PROSITE" id="PS51184"/>
    </source>
</evidence>
<evidence type="ECO:0000313" key="3">
    <source>
        <dbReference type="EMBL" id="TFK30125.1"/>
    </source>
</evidence>
<dbReference type="InterPro" id="IPR003347">
    <property type="entry name" value="JmjC_dom"/>
</dbReference>
<evidence type="ECO:0000256" key="1">
    <source>
        <dbReference type="SAM" id="MobiDB-lite"/>
    </source>
</evidence>